<dbReference type="EMBL" id="VUYU01000004">
    <property type="protein sequence ID" value="NHZ33478.1"/>
    <property type="molecule type" value="Genomic_DNA"/>
</dbReference>
<sequence length="177" mass="19077">MRAMTVPVLVLSCLALKAHADTYQRSLSGGIFVTLVDGSFNASEHHIQNCNQADTCLVDHLPPLMTLGLPNTEVKSIKVSVGGLTYTLPSSRMFDPGLSWKFGGLERFTGYCVNRFNCAFRARFAEAGGAYSAEWIIKDGVATRTVLSASNDISALFSENPIPPHEGGRALAESKLP</sequence>
<accession>A0ABX0LF77</accession>
<name>A0ABX0LF77_9BURK</name>
<keyword evidence="1" id="KW-0732">Signal</keyword>
<proteinExistence type="predicted"/>
<protein>
    <submittedName>
        <fullName evidence="2">Uncharacterized protein</fullName>
    </submittedName>
</protein>
<dbReference type="Proteomes" id="UP000785613">
    <property type="component" value="Unassembled WGS sequence"/>
</dbReference>
<gene>
    <name evidence="2" type="ORF">F0185_07715</name>
</gene>
<comment type="caution">
    <text evidence="2">The sequence shown here is derived from an EMBL/GenBank/DDBJ whole genome shotgun (WGS) entry which is preliminary data.</text>
</comment>
<evidence type="ECO:0000313" key="2">
    <source>
        <dbReference type="EMBL" id="NHZ33478.1"/>
    </source>
</evidence>
<feature type="signal peptide" evidence="1">
    <location>
        <begin position="1"/>
        <end position="20"/>
    </location>
</feature>
<organism evidence="2 3">
    <name type="scientific">Massilia rubra</name>
    <dbReference type="NCBI Taxonomy" id="2607910"/>
    <lineage>
        <taxon>Bacteria</taxon>
        <taxon>Pseudomonadati</taxon>
        <taxon>Pseudomonadota</taxon>
        <taxon>Betaproteobacteria</taxon>
        <taxon>Burkholderiales</taxon>
        <taxon>Oxalobacteraceae</taxon>
        <taxon>Telluria group</taxon>
        <taxon>Massilia</taxon>
    </lineage>
</organism>
<evidence type="ECO:0000256" key="1">
    <source>
        <dbReference type="SAM" id="SignalP"/>
    </source>
</evidence>
<reference evidence="2 3" key="1">
    <citation type="submission" date="2019-09" db="EMBL/GenBank/DDBJ databases">
        <title>Taxonomy of Antarctic Massilia spp.: description of Massilia rubra sp. nov., Massilia aquatica sp. nov., Massilia mucilaginosa sp. nov., Massilia frigida sp. nov. isolated from streams, lakes and regoliths.</title>
        <authorList>
            <person name="Holochova P."/>
            <person name="Sedlacek I."/>
            <person name="Kralova S."/>
            <person name="Maslanova I."/>
            <person name="Busse H.-J."/>
            <person name="Stankova E."/>
            <person name="Vrbovska V."/>
            <person name="Kovarovic V."/>
            <person name="Bartak M."/>
            <person name="Svec P."/>
            <person name="Pantucek R."/>
        </authorList>
    </citation>
    <scope>NUCLEOTIDE SEQUENCE [LARGE SCALE GENOMIC DNA]</scope>
    <source>
        <strain evidence="2 3">CCM 8692</strain>
    </source>
</reference>
<keyword evidence="3" id="KW-1185">Reference proteome</keyword>
<evidence type="ECO:0000313" key="3">
    <source>
        <dbReference type="Proteomes" id="UP000785613"/>
    </source>
</evidence>
<feature type="chain" id="PRO_5047111104" evidence="1">
    <location>
        <begin position="21"/>
        <end position="177"/>
    </location>
</feature>